<evidence type="ECO:0000256" key="2">
    <source>
        <dbReference type="ARBA" id="ARBA00023125"/>
    </source>
</evidence>
<dbReference type="PANTHER" id="PTHR31069:SF31">
    <property type="entry name" value="MONODICTYPHENONE CLUSTER TRANSCRIPTION FACTOR-RELATED"/>
    <property type="match status" value="1"/>
</dbReference>
<organism evidence="7 8">
    <name type="scientific">Metarhizium rileyi (strain RCEF 4871)</name>
    <name type="common">Nomuraea rileyi</name>
    <dbReference type="NCBI Taxonomy" id="1649241"/>
    <lineage>
        <taxon>Eukaryota</taxon>
        <taxon>Fungi</taxon>
        <taxon>Dikarya</taxon>
        <taxon>Ascomycota</taxon>
        <taxon>Pezizomycotina</taxon>
        <taxon>Sordariomycetes</taxon>
        <taxon>Hypocreomycetidae</taxon>
        <taxon>Hypocreales</taxon>
        <taxon>Clavicipitaceae</taxon>
        <taxon>Metarhizium</taxon>
    </lineage>
</organism>
<evidence type="ECO:0000313" key="7">
    <source>
        <dbReference type="EMBL" id="TWU74034.1"/>
    </source>
</evidence>
<dbReference type="AlphaFoldDB" id="A0A5C6G964"/>
<dbReference type="GO" id="GO:0003677">
    <property type="term" value="F:DNA binding"/>
    <property type="evidence" value="ECO:0007669"/>
    <property type="project" value="UniProtKB-KW"/>
</dbReference>
<dbReference type="Proteomes" id="UP000317257">
    <property type="component" value="Unassembled WGS sequence"/>
</dbReference>
<gene>
    <name evidence="7" type="ORF">ED733_002235</name>
</gene>
<dbReference type="EMBL" id="SBHS01000013">
    <property type="protein sequence ID" value="TWU74034.1"/>
    <property type="molecule type" value="Genomic_DNA"/>
</dbReference>
<dbReference type="GO" id="GO:0008270">
    <property type="term" value="F:zinc ion binding"/>
    <property type="evidence" value="ECO:0007669"/>
    <property type="project" value="InterPro"/>
</dbReference>
<dbReference type="PANTHER" id="PTHR31069">
    <property type="entry name" value="OLEATE-ACTIVATED TRANSCRIPTION FACTOR 1-RELATED"/>
    <property type="match status" value="1"/>
</dbReference>
<feature type="region of interest" description="Disordered" evidence="5">
    <location>
        <begin position="54"/>
        <end position="83"/>
    </location>
</feature>
<reference evidence="8" key="1">
    <citation type="submission" date="2018-12" db="EMBL/GenBank/DDBJ databases">
        <title>The complete genome of Metarhizium rileyi, a key fungal pathogen of Lepidoptera.</title>
        <authorList>
            <person name="Binneck E."/>
            <person name="Lastra C.C.L."/>
            <person name="Sosa-Gomez D.R."/>
        </authorList>
    </citation>
    <scope>NUCLEOTIDE SEQUENCE [LARGE SCALE GENOMIC DNA]</scope>
    <source>
        <strain evidence="8">Cep018-CH2</strain>
    </source>
</reference>
<keyword evidence="2" id="KW-0238">DNA-binding</keyword>
<evidence type="ECO:0000313" key="8">
    <source>
        <dbReference type="Proteomes" id="UP000317257"/>
    </source>
</evidence>
<evidence type="ECO:0000256" key="5">
    <source>
        <dbReference type="SAM" id="MobiDB-lite"/>
    </source>
</evidence>
<dbReference type="PRINTS" id="PR00755">
    <property type="entry name" value="AFLATOXINBRP"/>
</dbReference>
<accession>A0A5C6G964</accession>
<keyword evidence="4" id="KW-0539">Nucleus</keyword>
<evidence type="ECO:0000256" key="4">
    <source>
        <dbReference type="ARBA" id="ARBA00023242"/>
    </source>
</evidence>
<feature type="domain" description="Zn(2)-C6 fungal-type" evidence="6">
    <location>
        <begin position="20"/>
        <end position="50"/>
    </location>
</feature>
<evidence type="ECO:0000259" key="6">
    <source>
        <dbReference type="PROSITE" id="PS50048"/>
    </source>
</evidence>
<keyword evidence="3" id="KW-0804">Transcription</keyword>
<proteinExistence type="predicted"/>
<feature type="compositionally biased region" description="Basic and acidic residues" evidence="5">
    <location>
        <begin position="63"/>
        <end position="82"/>
    </location>
</feature>
<dbReference type="CDD" id="cd00067">
    <property type="entry name" value="GAL4"/>
    <property type="match status" value="1"/>
</dbReference>
<evidence type="ECO:0000256" key="3">
    <source>
        <dbReference type="ARBA" id="ARBA00023163"/>
    </source>
</evidence>
<comment type="caution">
    <text evidence="7">The sequence shown here is derived from an EMBL/GenBank/DDBJ whole genome shotgun (WGS) entry which is preliminary data.</text>
</comment>
<dbReference type="InterPro" id="IPR036864">
    <property type="entry name" value="Zn2-C6_fun-type_DNA-bd_sf"/>
</dbReference>
<dbReference type="PROSITE" id="PS50048">
    <property type="entry name" value="ZN2_CY6_FUNGAL_2"/>
    <property type="match status" value="1"/>
</dbReference>
<keyword evidence="1" id="KW-0805">Transcription regulation</keyword>
<sequence length="494" mass="54096">MSDQSGSIRTTGRRPKYRTSCDNCQAAKIKCGHEKPDCRRCSAQRLKCVYSLSRRMGRPRAKNAPEDTAGKKTLDNSNEKRAPQLGVASGAELPAELDSASVLDVEASGASAQETDLGRDPWSPVVGDFEGTYEGTFLENSSLQPADGSMNYLLEEAPMDLDEASRHSNMAAFLENTPGPDNFRRPRSSASEAVFQTQDLISPQLLNEDLESPLDAACASLQQPSVHSCAQFPCMLSERSAAFESMSGSSVSGPLTQMLECEFQSAADSGYASQVAGGSEGSSVLPHAFETKATGSANDPIDYAEESKLSKEVQSLLFPSVFHSSYSSAILKQLSSLEAEQQKIKTLQIDRALMLEAEVQKSLSHSHQFKNSSQTNHVYLLELVSVKMMLDLLQKAVHTDFVSRPRHNHGSSVDGTFLYIGNFKVTPRARSTFLRKILQARLYRLADLVKERERVMSVVKQDGFAMAGSVLMSDISRALRTFMGLIEVWGSRYS</sequence>
<dbReference type="InterPro" id="IPR001138">
    <property type="entry name" value="Zn2Cys6_DnaBD"/>
</dbReference>
<dbReference type="SUPFAM" id="SSF57701">
    <property type="entry name" value="Zn2/Cys6 DNA-binding domain"/>
    <property type="match status" value="1"/>
</dbReference>
<dbReference type="InterPro" id="IPR050675">
    <property type="entry name" value="OAF3"/>
</dbReference>
<dbReference type="SMART" id="SM00066">
    <property type="entry name" value="GAL4"/>
    <property type="match status" value="1"/>
</dbReference>
<evidence type="ECO:0000256" key="1">
    <source>
        <dbReference type="ARBA" id="ARBA00023015"/>
    </source>
</evidence>
<dbReference type="GO" id="GO:0000981">
    <property type="term" value="F:DNA-binding transcription factor activity, RNA polymerase II-specific"/>
    <property type="evidence" value="ECO:0007669"/>
    <property type="project" value="InterPro"/>
</dbReference>
<protein>
    <recommendedName>
        <fullName evidence="6">Zn(2)-C6 fungal-type domain-containing protein</fullName>
    </recommendedName>
</protein>
<name>A0A5C6G964_METRR</name>
<dbReference type="Pfam" id="PF00172">
    <property type="entry name" value="Zn_clus"/>
    <property type="match status" value="1"/>
</dbReference>
<dbReference type="Gene3D" id="4.10.240.10">
    <property type="entry name" value="Zn(2)-C6 fungal-type DNA-binding domain"/>
    <property type="match status" value="1"/>
</dbReference>